<sequence length="107" mass="11973">MHSTLCYLLIHNWVLSELYDIMITFKLDGQLPSSHKLHHSAPSASPTATPPNRQTPGLPTAATTRQPAPNHGTRYIYQKSRTVHRKADSWPVSIAVYRNLRSEAGGR</sequence>
<dbReference type="AlphaFoldDB" id="A0A024SI40"/>
<reference evidence="3" key="1">
    <citation type="journal article" date="2013" name="Ind. Biotechnol.">
        <title>Comparative genomics analysis of Trichoderma reesei strains.</title>
        <authorList>
            <person name="Koike H."/>
            <person name="Aerts A."/>
            <person name="LaButti K."/>
            <person name="Grigoriev I.V."/>
            <person name="Baker S.E."/>
        </authorList>
    </citation>
    <scope>NUCLEOTIDE SEQUENCE [LARGE SCALE GENOMIC DNA]</scope>
    <source>
        <strain evidence="3">ATCC 56765 / BCRC 32924 / NRRL 11460 / Rut C-30</strain>
    </source>
</reference>
<evidence type="ECO:0000313" key="2">
    <source>
        <dbReference type="EMBL" id="ETS05467.1"/>
    </source>
</evidence>
<proteinExistence type="predicted"/>
<feature type="compositionally biased region" description="Low complexity" evidence="1">
    <location>
        <begin position="40"/>
        <end position="51"/>
    </location>
</feature>
<accession>A0A024SI40</accession>
<gene>
    <name evidence="2" type="ORF">M419DRAFT_71952</name>
</gene>
<evidence type="ECO:0000313" key="3">
    <source>
        <dbReference type="Proteomes" id="UP000024376"/>
    </source>
</evidence>
<organism evidence="2 3">
    <name type="scientific">Hypocrea jecorina (strain ATCC 56765 / BCRC 32924 / NRRL 11460 / Rut C-30)</name>
    <name type="common">Trichoderma reesei</name>
    <dbReference type="NCBI Taxonomy" id="1344414"/>
    <lineage>
        <taxon>Eukaryota</taxon>
        <taxon>Fungi</taxon>
        <taxon>Dikarya</taxon>
        <taxon>Ascomycota</taxon>
        <taxon>Pezizomycotina</taxon>
        <taxon>Sordariomycetes</taxon>
        <taxon>Hypocreomycetidae</taxon>
        <taxon>Hypocreales</taxon>
        <taxon>Hypocreaceae</taxon>
        <taxon>Trichoderma</taxon>
    </lineage>
</organism>
<protein>
    <submittedName>
        <fullName evidence="2">Uncharacterized protein</fullName>
    </submittedName>
</protein>
<feature type="region of interest" description="Disordered" evidence="1">
    <location>
        <begin position="32"/>
        <end position="75"/>
    </location>
</feature>
<dbReference type="Proteomes" id="UP000024376">
    <property type="component" value="Unassembled WGS sequence"/>
</dbReference>
<evidence type="ECO:0000256" key="1">
    <source>
        <dbReference type="SAM" id="MobiDB-lite"/>
    </source>
</evidence>
<dbReference type="EMBL" id="KI911140">
    <property type="protein sequence ID" value="ETS05467.1"/>
    <property type="molecule type" value="Genomic_DNA"/>
</dbReference>
<feature type="compositionally biased region" description="Polar residues" evidence="1">
    <location>
        <begin position="52"/>
        <end position="67"/>
    </location>
</feature>
<name>A0A024SI40_HYPJR</name>
<dbReference type="HOGENOM" id="CLU_2427285_0_0_1"/>
<dbReference type="KEGG" id="trr:M419DRAFT_71952"/>